<dbReference type="eggNOG" id="COG0657">
    <property type="taxonomic scope" value="Bacteria"/>
</dbReference>
<dbReference type="SUPFAM" id="SSF53474">
    <property type="entry name" value="alpha/beta-Hydrolases"/>
    <property type="match status" value="1"/>
</dbReference>
<evidence type="ECO:0000256" key="1">
    <source>
        <dbReference type="ARBA" id="ARBA00022801"/>
    </source>
</evidence>
<evidence type="ECO:0000313" key="5">
    <source>
        <dbReference type="Proteomes" id="UP000005824"/>
    </source>
</evidence>
<feature type="chain" id="PRO_5002800353" evidence="2">
    <location>
        <begin position="21"/>
        <end position="287"/>
    </location>
</feature>
<dbReference type="InterPro" id="IPR029058">
    <property type="entry name" value="AB_hydrolase_fold"/>
</dbReference>
<keyword evidence="5" id="KW-1185">Reference proteome</keyword>
<feature type="signal peptide" evidence="2">
    <location>
        <begin position="1"/>
        <end position="20"/>
    </location>
</feature>
<evidence type="ECO:0000259" key="3">
    <source>
        <dbReference type="Pfam" id="PF20434"/>
    </source>
</evidence>
<keyword evidence="1" id="KW-0378">Hydrolase</keyword>
<dbReference type="GO" id="GO:0016787">
    <property type="term" value="F:hydrolase activity"/>
    <property type="evidence" value="ECO:0007669"/>
    <property type="project" value="UniProtKB-KW"/>
</dbReference>
<keyword evidence="2" id="KW-0732">Signal</keyword>
<evidence type="ECO:0000256" key="2">
    <source>
        <dbReference type="SAM" id="SignalP"/>
    </source>
</evidence>
<gene>
    <name evidence="4" type="ORF">CfE428DRAFT_2319</name>
</gene>
<dbReference type="InterPro" id="IPR050300">
    <property type="entry name" value="GDXG_lipolytic_enzyme"/>
</dbReference>
<dbReference type="RefSeq" id="WP_006979644.1">
    <property type="nucleotide sequence ID" value="NZ_ABVL01000005.1"/>
</dbReference>
<dbReference type="InParanoid" id="B4D081"/>
<dbReference type="Pfam" id="PF20434">
    <property type="entry name" value="BD-FAE"/>
    <property type="match status" value="1"/>
</dbReference>
<dbReference type="STRING" id="497964.CfE428DRAFT_2319"/>
<dbReference type="EMBL" id="ABVL01000005">
    <property type="protein sequence ID" value="EDY20395.1"/>
    <property type="molecule type" value="Genomic_DNA"/>
</dbReference>
<dbReference type="Gene3D" id="3.40.50.1820">
    <property type="entry name" value="alpha/beta hydrolase"/>
    <property type="match status" value="1"/>
</dbReference>
<sequence length="287" mass="31061" precursor="true">MKYLLFALSSLFLVVASIQAADPTDIRLERGVSYLGAGRSELADLYLPLAIPQGQRVPAVVIIHGGGFTGGHRDAARELNIGSTLARNGYIGMSIDYVLADIGRPTWPQNLYDCKTAVRWLRANADRLQIDPNHIGVIGGSAGGTLSSLVTLTQPNDGLDPQGPYGNFPCQVQCGVDMYGIASMAEWHDSVMFGKTSEEAPDLYKKASPITYVRADSAPILILHGTADKTVDVSQSEKFAAELKAKGATYQVEIIPDAPHSFSLQPKQKDLRPLVLVFFDKYLKPGK</sequence>
<dbReference type="PANTHER" id="PTHR48081:SF13">
    <property type="entry name" value="ALPHA_BETA HYDROLASE"/>
    <property type="match status" value="1"/>
</dbReference>
<feature type="domain" description="BD-FAE-like" evidence="3">
    <location>
        <begin position="44"/>
        <end position="243"/>
    </location>
</feature>
<reference evidence="4 5" key="1">
    <citation type="journal article" date="2011" name="J. Bacteriol.">
        <title>Genome sequence of Chthoniobacter flavus Ellin428, an aerobic heterotrophic soil bacterium.</title>
        <authorList>
            <person name="Kant R."/>
            <person name="van Passel M.W."/>
            <person name="Palva A."/>
            <person name="Lucas S."/>
            <person name="Lapidus A."/>
            <person name="Glavina Del Rio T."/>
            <person name="Dalin E."/>
            <person name="Tice H."/>
            <person name="Bruce D."/>
            <person name="Goodwin L."/>
            <person name="Pitluck S."/>
            <person name="Larimer F.W."/>
            <person name="Land M.L."/>
            <person name="Hauser L."/>
            <person name="Sangwan P."/>
            <person name="de Vos W.M."/>
            <person name="Janssen P.H."/>
            <person name="Smidt H."/>
        </authorList>
    </citation>
    <scope>NUCLEOTIDE SEQUENCE [LARGE SCALE GENOMIC DNA]</scope>
    <source>
        <strain evidence="4 5">Ellin428</strain>
    </source>
</reference>
<comment type="caution">
    <text evidence="4">The sequence shown here is derived from an EMBL/GenBank/DDBJ whole genome shotgun (WGS) entry which is preliminary data.</text>
</comment>
<accession>B4D081</accession>
<dbReference type="Proteomes" id="UP000005824">
    <property type="component" value="Unassembled WGS sequence"/>
</dbReference>
<dbReference type="InterPro" id="IPR049492">
    <property type="entry name" value="BD-FAE-like_dom"/>
</dbReference>
<proteinExistence type="predicted"/>
<evidence type="ECO:0000313" key="4">
    <source>
        <dbReference type="EMBL" id="EDY20395.1"/>
    </source>
</evidence>
<dbReference type="AlphaFoldDB" id="B4D081"/>
<name>B4D081_9BACT</name>
<organism evidence="4 5">
    <name type="scientific">Chthoniobacter flavus Ellin428</name>
    <dbReference type="NCBI Taxonomy" id="497964"/>
    <lineage>
        <taxon>Bacteria</taxon>
        <taxon>Pseudomonadati</taxon>
        <taxon>Verrucomicrobiota</taxon>
        <taxon>Spartobacteria</taxon>
        <taxon>Chthoniobacterales</taxon>
        <taxon>Chthoniobacteraceae</taxon>
        <taxon>Chthoniobacter</taxon>
    </lineage>
</organism>
<protein>
    <submittedName>
        <fullName evidence="4">Peptidase S9 prolyl oligopeptidase active site domain protein</fullName>
    </submittedName>
</protein>
<dbReference type="PANTHER" id="PTHR48081">
    <property type="entry name" value="AB HYDROLASE SUPERFAMILY PROTEIN C4A8.06C"/>
    <property type="match status" value="1"/>
</dbReference>